<dbReference type="Gene3D" id="3.10.290.10">
    <property type="entry name" value="RNA-binding S4 domain"/>
    <property type="match status" value="1"/>
</dbReference>
<dbReference type="InParanoid" id="A0A061AGJ0"/>
<organism evidence="2 3">
    <name type="scientific">Acholeplasma oculi</name>
    <dbReference type="NCBI Taxonomy" id="35623"/>
    <lineage>
        <taxon>Bacteria</taxon>
        <taxon>Bacillati</taxon>
        <taxon>Mycoplasmatota</taxon>
        <taxon>Mollicutes</taxon>
        <taxon>Acholeplasmatales</taxon>
        <taxon>Acholeplasmataceae</taxon>
        <taxon>Acholeplasma</taxon>
    </lineage>
</organism>
<keyword evidence="3" id="KW-1185">Reference proteome</keyword>
<dbReference type="SUPFAM" id="SSF55174">
    <property type="entry name" value="Alpha-L RNA-binding motif"/>
    <property type="match status" value="1"/>
</dbReference>
<accession>A0A061AGJ0</accession>
<dbReference type="OrthoDB" id="384916at2"/>
<proteinExistence type="predicted"/>
<dbReference type="PROSITE" id="PS50889">
    <property type="entry name" value="S4"/>
    <property type="match status" value="1"/>
</dbReference>
<reference evidence="3" key="1">
    <citation type="submission" date="2014-05" db="EMBL/GenBank/DDBJ databases">
        <authorList>
            <person name="Kube M."/>
        </authorList>
    </citation>
    <scope>NUCLEOTIDE SEQUENCE [LARGE SCALE GENOMIC DNA]</scope>
</reference>
<keyword evidence="1" id="KW-0694">RNA-binding</keyword>
<dbReference type="Proteomes" id="UP000032434">
    <property type="component" value="Chromosome 1"/>
</dbReference>
<dbReference type="Pfam" id="PF13275">
    <property type="entry name" value="S4_2"/>
    <property type="match status" value="1"/>
</dbReference>
<name>A0A061AGJ0_9MOLU</name>
<protein>
    <submittedName>
        <fullName evidence="2">RNA-binding S4 domain protein</fullName>
    </submittedName>
</protein>
<dbReference type="RefSeq" id="WP_045748687.1">
    <property type="nucleotide sequence ID" value="NZ_FUZK01000004.1"/>
</dbReference>
<dbReference type="EMBL" id="LK028559">
    <property type="protein sequence ID" value="CDR30077.1"/>
    <property type="molecule type" value="Genomic_DNA"/>
</dbReference>
<dbReference type="KEGG" id="aoc:Aocu_00040"/>
<dbReference type="FunCoup" id="A0A061AGJ0">
    <property type="interactions" value="51"/>
</dbReference>
<sequence length="68" mass="7847">MNEFKINGDHITISQLLKVLDYVVSGGETKYFLLENECLLNESPIYEKNKKIRVGDIVTINGKRFLMI</sequence>
<dbReference type="AlphaFoldDB" id="A0A061AGJ0"/>
<evidence type="ECO:0000313" key="2">
    <source>
        <dbReference type="EMBL" id="CDR30077.1"/>
    </source>
</evidence>
<gene>
    <name evidence="2" type="ORF">Aocu_00040</name>
</gene>
<dbReference type="HOGENOM" id="CLU_127162_2_2_14"/>
<evidence type="ECO:0000313" key="3">
    <source>
        <dbReference type="Proteomes" id="UP000032434"/>
    </source>
</evidence>
<evidence type="ECO:0000256" key="1">
    <source>
        <dbReference type="PROSITE-ProRule" id="PRU00182"/>
    </source>
</evidence>
<dbReference type="InterPro" id="IPR036986">
    <property type="entry name" value="S4_RNA-bd_sf"/>
</dbReference>
<dbReference type="PATRIC" id="fig|35623.3.peg.4"/>
<dbReference type="STRING" id="35623.Aocu_00040"/>
<dbReference type="GO" id="GO:0003723">
    <property type="term" value="F:RNA binding"/>
    <property type="evidence" value="ECO:0007669"/>
    <property type="project" value="UniProtKB-KW"/>
</dbReference>